<dbReference type="EMBL" id="CAJVPP010002517">
    <property type="protein sequence ID" value="CAG8602873.1"/>
    <property type="molecule type" value="Genomic_DNA"/>
</dbReference>
<evidence type="ECO:0000313" key="2">
    <source>
        <dbReference type="EMBL" id="CAG8602873.1"/>
    </source>
</evidence>
<keyword evidence="1" id="KW-0812">Transmembrane</keyword>
<accession>A0A9N9CIF5</accession>
<evidence type="ECO:0000313" key="3">
    <source>
        <dbReference type="Proteomes" id="UP000789375"/>
    </source>
</evidence>
<dbReference type="AlphaFoldDB" id="A0A9N9CIF5"/>
<feature type="transmembrane region" description="Helical" evidence="1">
    <location>
        <begin position="7"/>
        <end position="31"/>
    </location>
</feature>
<protein>
    <submittedName>
        <fullName evidence="2">15174_t:CDS:1</fullName>
    </submittedName>
</protein>
<name>A0A9N9CIF5_FUNMO</name>
<keyword evidence="3" id="KW-1185">Reference proteome</keyword>
<feature type="transmembrane region" description="Helical" evidence="1">
    <location>
        <begin position="37"/>
        <end position="69"/>
    </location>
</feature>
<comment type="caution">
    <text evidence="2">The sequence shown here is derived from an EMBL/GenBank/DDBJ whole genome shotgun (WGS) entry which is preliminary data.</text>
</comment>
<sequence>MWNLINWIIISLTITFVLSIIFISVISVALFAPPVTFVLLVFWIVGFWMLVVPSMFFASIWTVLGYIVFQCWNYGSNEAELQKELRLAADYGRYLCEYDNGMVVFKPASTWVLTRRQVSGRIYLGSYGAGIRVIGRRIGHANNVQIIKFKEIFDEGDPYERQSYINLLRREAKTSNFITGYLGYLQGRPLDYSLDDDQLYWNFRPSYR</sequence>
<evidence type="ECO:0000256" key="1">
    <source>
        <dbReference type="SAM" id="Phobius"/>
    </source>
</evidence>
<gene>
    <name evidence="2" type="ORF">FMOSSE_LOCUS9044</name>
</gene>
<reference evidence="2" key="1">
    <citation type="submission" date="2021-06" db="EMBL/GenBank/DDBJ databases">
        <authorList>
            <person name="Kallberg Y."/>
            <person name="Tangrot J."/>
            <person name="Rosling A."/>
        </authorList>
    </citation>
    <scope>NUCLEOTIDE SEQUENCE</scope>
    <source>
        <strain evidence="2">87-6 pot B 2015</strain>
    </source>
</reference>
<keyword evidence="1" id="KW-1133">Transmembrane helix</keyword>
<keyword evidence="1" id="KW-0472">Membrane</keyword>
<dbReference type="Proteomes" id="UP000789375">
    <property type="component" value="Unassembled WGS sequence"/>
</dbReference>
<proteinExistence type="predicted"/>
<organism evidence="2 3">
    <name type="scientific">Funneliformis mosseae</name>
    <name type="common">Endomycorrhizal fungus</name>
    <name type="synonym">Glomus mosseae</name>
    <dbReference type="NCBI Taxonomy" id="27381"/>
    <lineage>
        <taxon>Eukaryota</taxon>
        <taxon>Fungi</taxon>
        <taxon>Fungi incertae sedis</taxon>
        <taxon>Mucoromycota</taxon>
        <taxon>Glomeromycotina</taxon>
        <taxon>Glomeromycetes</taxon>
        <taxon>Glomerales</taxon>
        <taxon>Glomeraceae</taxon>
        <taxon>Funneliformis</taxon>
    </lineage>
</organism>